<sequence length="280" mass="30995">MKKRVSITLMLLLAGCAQWPEEGQGQMAAEGTPWDSYLLSPAFLQEHQALRQRVVEAQIGLELLRLRGTVACLPERQYQAEQRLGQIRGEVAEGLYADASEQLLILEDQIHRLGVRLNFITQHMGCRGVEQGVVTAGGVNVNEVAPGLLQSEQFALDRDELLPEFQLRLRQMAQMLRDNPRWVLTVTGHTDDQGDDQHNQALALARANAVSDHLQADGVPQVQLRVVAAGSSMPLAPNTNRSGRLANRRVSFELLALPSETASSPAPLTLSQWPESFRRE</sequence>
<evidence type="ECO:0000256" key="3">
    <source>
        <dbReference type="ARBA" id="ARBA00023237"/>
    </source>
</evidence>
<dbReference type="CDD" id="cd07185">
    <property type="entry name" value="OmpA_C-like"/>
    <property type="match status" value="1"/>
</dbReference>
<evidence type="ECO:0000313" key="6">
    <source>
        <dbReference type="EMBL" id="SDJ25000.1"/>
    </source>
</evidence>
<dbReference type="PROSITE" id="PS51123">
    <property type="entry name" value="OMPA_2"/>
    <property type="match status" value="1"/>
</dbReference>
<dbReference type="PANTHER" id="PTHR30329">
    <property type="entry name" value="STATOR ELEMENT OF FLAGELLAR MOTOR COMPLEX"/>
    <property type="match status" value="1"/>
</dbReference>
<accession>A0A1G8S8G9</accession>
<evidence type="ECO:0000256" key="2">
    <source>
        <dbReference type="ARBA" id="ARBA00023136"/>
    </source>
</evidence>
<dbReference type="InterPro" id="IPR050330">
    <property type="entry name" value="Bact_OuterMem_StrucFunc"/>
</dbReference>
<dbReference type="AlphaFoldDB" id="A0A1G8S8G9"/>
<name>A0A1G8S8G9_9GAMM</name>
<dbReference type="OrthoDB" id="5587802at2"/>
<dbReference type="Proteomes" id="UP000199527">
    <property type="component" value="Unassembled WGS sequence"/>
</dbReference>
<feature type="domain" description="OmpA-like" evidence="5">
    <location>
        <begin position="141"/>
        <end position="258"/>
    </location>
</feature>
<comment type="subcellular location">
    <subcellularLocation>
        <location evidence="1">Cell outer membrane</location>
    </subcellularLocation>
</comment>
<gene>
    <name evidence="6" type="ORF">SAMN04488540_10688</name>
</gene>
<dbReference type="EMBL" id="FNEM01000006">
    <property type="protein sequence ID" value="SDJ25000.1"/>
    <property type="molecule type" value="Genomic_DNA"/>
</dbReference>
<keyword evidence="2 4" id="KW-0472">Membrane</keyword>
<dbReference type="GO" id="GO:0009279">
    <property type="term" value="C:cell outer membrane"/>
    <property type="evidence" value="ECO:0007669"/>
    <property type="project" value="UniProtKB-SubCell"/>
</dbReference>
<evidence type="ECO:0000256" key="4">
    <source>
        <dbReference type="PROSITE-ProRule" id="PRU00473"/>
    </source>
</evidence>
<dbReference type="RefSeq" id="WP_090364998.1">
    <property type="nucleotide sequence ID" value="NZ_FNEM01000006.1"/>
</dbReference>
<dbReference type="Pfam" id="PF00691">
    <property type="entry name" value="OmpA"/>
    <property type="match status" value="1"/>
</dbReference>
<keyword evidence="7" id="KW-1185">Reference proteome</keyword>
<dbReference type="PROSITE" id="PS51257">
    <property type="entry name" value="PROKAR_LIPOPROTEIN"/>
    <property type="match status" value="1"/>
</dbReference>
<evidence type="ECO:0000259" key="5">
    <source>
        <dbReference type="PROSITE" id="PS51123"/>
    </source>
</evidence>
<keyword evidence="3" id="KW-0998">Cell outer membrane</keyword>
<dbReference type="InterPro" id="IPR036737">
    <property type="entry name" value="OmpA-like_sf"/>
</dbReference>
<dbReference type="SUPFAM" id="SSF103088">
    <property type="entry name" value="OmpA-like"/>
    <property type="match status" value="1"/>
</dbReference>
<evidence type="ECO:0000313" key="7">
    <source>
        <dbReference type="Proteomes" id="UP000199527"/>
    </source>
</evidence>
<organism evidence="6 7">
    <name type="scientific">Ferrimonas sediminum</name>
    <dbReference type="NCBI Taxonomy" id="718193"/>
    <lineage>
        <taxon>Bacteria</taxon>
        <taxon>Pseudomonadati</taxon>
        <taxon>Pseudomonadota</taxon>
        <taxon>Gammaproteobacteria</taxon>
        <taxon>Alteromonadales</taxon>
        <taxon>Ferrimonadaceae</taxon>
        <taxon>Ferrimonas</taxon>
    </lineage>
</organism>
<reference evidence="7" key="1">
    <citation type="submission" date="2016-10" db="EMBL/GenBank/DDBJ databases">
        <authorList>
            <person name="Varghese N."/>
            <person name="Submissions S."/>
        </authorList>
    </citation>
    <scope>NUCLEOTIDE SEQUENCE [LARGE SCALE GENOMIC DNA]</scope>
    <source>
        <strain evidence="7">DSM 23317</strain>
    </source>
</reference>
<dbReference type="InterPro" id="IPR006664">
    <property type="entry name" value="OMP_bac"/>
</dbReference>
<proteinExistence type="predicted"/>
<dbReference type="PANTHER" id="PTHR30329:SF21">
    <property type="entry name" value="LIPOPROTEIN YIAD-RELATED"/>
    <property type="match status" value="1"/>
</dbReference>
<dbReference type="PRINTS" id="PR01021">
    <property type="entry name" value="OMPADOMAIN"/>
</dbReference>
<dbReference type="InterPro" id="IPR006665">
    <property type="entry name" value="OmpA-like"/>
</dbReference>
<evidence type="ECO:0000256" key="1">
    <source>
        <dbReference type="ARBA" id="ARBA00004442"/>
    </source>
</evidence>
<protein>
    <submittedName>
        <fullName evidence="6">OmpA family protein</fullName>
    </submittedName>
</protein>
<dbReference type="Gene3D" id="3.30.1330.60">
    <property type="entry name" value="OmpA-like domain"/>
    <property type="match status" value="1"/>
</dbReference>